<dbReference type="SUPFAM" id="SSF52540">
    <property type="entry name" value="P-loop containing nucleoside triphosphate hydrolases"/>
    <property type="match status" value="1"/>
</dbReference>
<dbReference type="FunFam" id="3.40.50.300:FF:000723">
    <property type="entry name" value="Guanylate-binding family protein"/>
    <property type="match status" value="1"/>
</dbReference>
<evidence type="ECO:0000256" key="5">
    <source>
        <dbReference type="SAM" id="Coils"/>
    </source>
</evidence>
<evidence type="ECO:0000256" key="3">
    <source>
        <dbReference type="ARBA" id="ARBA00023134"/>
    </source>
</evidence>
<dbReference type="GO" id="GO:0003924">
    <property type="term" value="F:GTPase activity"/>
    <property type="evidence" value="ECO:0007669"/>
    <property type="project" value="InterPro"/>
</dbReference>
<keyword evidence="3" id="KW-0342">GTP-binding</keyword>
<feature type="coiled-coil region" evidence="5">
    <location>
        <begin position="844"/>
        <end position="949"/>
    </location>
</feature>
<dbReference type="FunFam" id="1.20.1000.10:FF:000003">
    <property type="entry name" value="Guanylate-binding family protein"/>
    <property type="match status" value="1"/>
</dbReference>
<keyword evidence="2" id="KW-0378">Hydrolase</keyword>
<name>A0A4Y7ICF4_PAPSO</name>
<feature type="region of interest" description="Disordered" evidence="6">
    <location>
        <begin position="1"/>
        <end position="40"/>
    </location>
</feature>
<evidence type="ECO:0000256" key="6">
    <source>
        <dbReference type="SAM" id="MobiDB-lite"/>
    </source>
</evidence>
<dbReference type="SUPFAM" id="SSF48340">
    <property type="entry name" value="Interferon-induced guanylate-binding protein 1 (GBP1), C-terminal domain"/>
    <property type="match status" value="1"/>
</dbReference>
<dbReference type="AlphaFoldDB" id="A0A4Y7ICF4"/>
<keyword evidence="5" id="KW-0175">Coiled coil</keyword>
<gene>
    <name evidence="8" type="ORF">C5167_039556</name>
</gene>
<dbReference type="Proteomes" id="UP000316621">
    <property type="component" value="Chromosome 1"/>
</dbReference>
<evidence type="ECO:0000259" key="7">
    <source>
        <dbReference type="PROSITE" id="PS51715"/>
    </source>
</evidence>
<dbReference type="Pfam" id="PF02263">
    <property type="entry name" value="GBP"/>
    <property type="match status" value="1"/>
</dbReference>
<reference evidence="8 9" key="1">
    <citation type="journal article" date="2018" name="Science">
        <title>The opium poppy genome and morphinan production.</title>
        <authorList>
            <person name="Guo L."/>
            <person name="Winzer T."/>
            <person name="Yang X."/>
            <person name="Li Y."/>
            <person name="Ning Z."/>
            <person name="He Z."/>
            <person name="Teodor R."/>
            <person name="Lu Y."/>
            <person name="Bowser T.A."/>
            <person name="Graham I.A."/>
            <person name="Ye K."/>
        </authorList>
    </citation>
    <scope>NUCLEOTIDE SEQUENCE [LARGE SCALE GENOMIC DNA]</scope>
    <source>
        <strain evidence="9">cv. HN1</strain>
        <tissue evidence="8">Leaves</tissue>
    </source>
</reference>
<dbReference type="STRING" id="3469.A0A4Y7ICF4"/>
<evidence type="ECO:0000256" key="1">
    <source>
        <dbReference type="ARBA" id="ARBA00022741"/>
    </source>
</evidence>
<evidence type="ECO:0000256" key="4">
    <source>
        <dbReference type="PROSITE-ProRule" id="PRU01052"/>
    </source>
</evidence>
<feature type="coiled-coil region" evidence="5">
    <location>
        <begin position="516"/>
        <end position="670"/>
    </location>
</feature>
<dbReference type="Pfam" id="PF02841">
    <property type="entry name" value="GBP_C"/>
    <property type="match status" value="1"/>
</dbReference>
<accession>A0A4Y7ICF4</accession>
<dbReference type="InterPro" id="IPR030386">
    <property type="entry name" value="G_GB1_RHD3_dom"/>
</dbReference>
<dbReference type="InterPro" id="IPR003191">
    <property type="entry name" value="Guanylate-bd/ATL_C"/>
</dbReference>
<dbReference type="InterPro" id="IPR015894">
    <property type="entry name" value="Guanylate-bd_N"/>
</dbReference>
<evidence type="ECO:0000256" key="2">
    <source>
        <dbReference type="ARBA" id="ARBA00022801"/>
    </source>
</evidence>
<dbReference type="Gramene" id="RZC46607">
    <property type="protein sequence ID" value="RZC46607"/>
    <property type="gene ID" value="C5167_039556"/>
</dbReference>
<keyword evidence="9" id="KW-1185">Reference proteome</keyword>
<protein>
    <recommendedName>
        <fullName evidence="7">GB1/RHD3-type G domain-containing protein</fullName>
    </recommendedName>
</protein>
<feature type="coiled-coil region" evidence="5">
    <location>
        <begin position="718"/>
        <end position="815"/>
    </location>
</feature>
<dbReference type="GO" id="GO:0005525">
    <property type="term" value="F:GTP binding"/>
    <property type="evidence" value="ECO:0007669"/>
    <property type="project" value="UniProtKB-KW"/>
</dbReference>
<sequence length="1079" mass="122367">MVKLFSRGGNSNSNSNNHGRDIEISSSSHHHQLHNQNSSSTAFVSGMGAARPVRLVYCDENGKFQIDQQALTTLQLVKVPIGVVSVCGRARQGKSFILNQLLGRSSGFQVASTHRPCTKGLWMWSAPIKRTALDGTEYSLILLDSEGIDAYDQMGTYSTQIFSLAVLLSSMFIYNQMGGIDEAALDHLSLVTEMTKHIRIRASGGMSTASELGQFSPTFVWLLRDFYLELEEDNRKITPRDYLELALSPVQGGGEGISSKNEIRESIRALFPDRECFTLVRPLNDEMELQRLDQISMDKLRPEFISGLESFTNFIFERTRPKQIGSATMTGPILAGITQSFLQALNDGAVPTIASSWQNVEEAECRRAYDSAAEVYMSSFDRSRPAEEVSLGEAHEEAVQKSLVSFNAIAVGSGLTRQKYENLLRTFFRKAFEDHRRNVFLEADLRCTRLIQGMEKRLRATCHDSDVKIDHVVKVLDGMLSEYETSAHGPAKWQKLATFLQQSLEGLVSDLAKKQLDQARSDKAALSLRCRSIEDKMGLLNKQIEASEKNKSEYLQRFEDAINDKKKLTEDYTRSITNLQSQCSTLEERYSSLLKAVESAKRDSFEWKRKYEQVTSKKKAEVDQVNAEISALLSRISSAEARLAAAREQIHSAEEEAMEWKRKFDFTSQETKAALDKAATAQERVNTHVRLKEDVVRAKFTASLSAKDEEIMDKAAKLEYAEKRLTTASLELQAAESKLKSYEMELSPQKLEIKELREKLESAKVAAQSFERNARVLEQEKIYLEQKYLPELKRFEEAQERCRVAEKDAKRATELADTECKTAVIALREKNEVQRLAMERVAHIERQERRLEGLKRQKADLLREIQFIRESEMDAVAKVGQLEARVEEREQEIDSLLKSNNEQRVNTVQVLENLLKAERASRAEANRRAETLSLQLQSTQSKLDLLQQDFTSARLIETAQDSKLRTASRQKRSRPDDYEWESVQDMDIDENIVRERKRSKSTATSSPFKNIQVMEGGGSDINTVEEANQSQGLLDYTKFTVVKLRQEITKHGFGADLLQLKSATKKDVLNLYEKRVLGM</sequence>
<dbReference type="OMA" id="FIRESEM"/>
<comment type="similarity">
    <text evidence="4">Belongs to the TRAFAC class dynamin-like GTPase superfamily. GB1/RHD3 GTPase family.</text>
</comment>
<organism evidence="8 9">
    <name type="scientific">Papaver somniferum</name>
    <name type="common">Opium poppy</name>
    <dbReference type="NCBI Taxonomy" id="3469"/>
    <lineage>
        <taxon>Eukaryota</taxon>
        <taxon>Viridiplantae</taxon>
        <taxon>Streptophyta</taxon>
        <taxon>Embryophyta</taxon>
        <taxon>Tracheophyta</taxon>
        <taxon>Spermatophyta</taxon>
        <taxon>Magnoliopsida</taxon>
        <taxon>Ranunculales</taxon>
        <taxon>Papaveraceae</taxon>
        <taxon>Papaveroideae</taxon>
        <taxon>Papaver</taxon>
    </lineage>
</organism>
<dbReference type="PROSITE" id="PS51715">
    <property type="entry name" value="G_GB1_RHD3"/>
    <property type="match status" value="1"/>
</dbReference>
<dbReference type="InterPro" id="IPR036543">
    <property type="entry name" value="Guanylate-bd_C_sf"/>
</dbReference>
<dbReference type="PANTHER" id="PTHR10751">
    <property type="entry name" value="GUANYLATE BINDING PROTEIN"/>
    <property type="match status" value="1"/>
</dbReference>
<dbReference type="EMBL" id="CM010715">
    <property type="protein sequence ID" value="RZC46607.1"/>
    <property type="molecule type" value="Genomic_DNA"/>
</dbReference>
<dbReference type="Gene3D" id="1.20.1000.10">
    <property type="entry name" value="Guanylate-binding protein, C-terminal domain"/>
    <property type="match status" value="1"/>
</dbReference>
<dbReference type="CDD" id="cd01851">
    <property type="entry name" value="GBP"/>
    <property type="match status" value="1"/>
</dbReference>
<dbReference type="InterPro" id="IPR027417">
    <property type="entry name" value="P-loop_NTPase"/>
</dbReference>
<evidence type="ECO:0000313" key="8">
    <source>
        <dbReference type="EMBL" id="RZC46607.1"/>
    </source>
</evidence>
<feature type="domain" description="GB1/RHD3-type G" evidence="7">
    <location>
        <begin position="78"/>
        <end position="320"/>
    </location>
</feature>
<dbReference type="OrthoDB" id="2135133at2759"/>
<dbReference type="Gene3D" id="3.40.50.300">
    <property type="entry name" value="P-loop containing nucleotide triphosphate hydrolases"/>
    <property type="match status" value="1"/>
</dbReference>
<proteinExistence type="inferred from homology"/>
<evidence type="ECO:0000313" key="9">
    <source>
        <dbReference type="Proteomes" id="UP000316621"/>
    </source>
</evidence>
<keyword evidence="1" id="KW-0547">Nucleotide-binding</keyword>